<dbReference type="STRING" id="313367.JSE7799_02914"/>
<evidence type="ECO:0000313" key="2">
    <source>
        <dbReference type="EMBL" id="CUH40184.1"/>
    </source>
</evidence>
<reference evidence="2 3" key="1">
    <citation type="submission" date="2015-09" db="EMBL/GenBank/DDBJ databases">
        <authorList>
            <person name="Jackson K.R."/>
            <person name="Lunt B.L."/>
            <person name="Fisher J.N.B."/>
            <person name="Gardner A.V."/>
            <person name="Bailey M.E."/>
            <person name="Deus L.M."/>
            <person name="Earl A.S."/>
            <person name="Gibby P.D."/>
            <person name="Hartmann K.A."/>
            <person name="Liu J.E."/>
            <person name="Manci A.M."/>
            <person name="Nielsen D.A."/>
            <person name="Solomon M.B."/>
            <person name="Breakwell D.P."/>
            <person name="Burnett S.H."/>
            <person name="Grose J.H."/>
        </authorList>
    </citation>
    <scope>NUCLEOTIDE SEQUENCE [LARGE SCALE GENOMIC DNA]</scope>
    <source>
        <strain evidence="2 3">CECT 7799</strain>
    </source>
</reference>
<dbReference type="EMBL" id="CYPR01000196">
    <property type="protein sequence ID" value="CUH40184.1"/>
    <property type="molecule type" value="Genomic_DNA"/>
</dbReference>
<gene>
    <name evidence="2" type="ORF">JSE7799_02914</name>
</gene>
<proteinExistence type="predicted"/>
<dbReference type="AlphaFoldDB" id="A0A0M7BED2"/>
<keyword evidence="3" id="KW-1185">Reference proteome</keyword>
<evidence type="ECO:0000313" key="3">
    <source>
        <dbReference type="Proteomes" id="UP000049455"/>
    </source>
</evidence>
<evidence type="ECO:0000256" key="1">
    <source>
        <dbReference type="SAM" id="MobiDB-lite"/>
    </source>
</evidence>
<sequence length="272" mass="29677">MPAKESVDQIRTSEATKWDAVKTITGAALDFHITFLGCAKGQKHDEAIDATARARLLRILRAVSWVESAHGTAGANQPKRDPMQSGNPKDAWWKELTGQSGQGSRIVRGPSLTNLWANEVAAAAAAFNGFDANAAMGKLGDEKKGHDDSKFTPAHSYYWGVVYLIHRINTKAGDKTYQCGDLSRARLIDGAVEYNGGGVKDYRERIETALALIGDLSERAVDTPKDGSHQRRLDAVLLAEEMGKLKLRNVDLRAVKAEFDRDGNVIALSVEF</sequence>
<organism evidence="2 3">
    <name type="scientific">Jannaschia seosinensis</name>
    <dbReference type="NCBI Taxonomy" id="313367"/>
    <lineage>
        <taxon>Bacteria</taxon>
        <taxon>Pseudomonadati</taxon>
        <taxon>Pseudomonadota</taxon>
        <taxon>Alphaproteobacteria</taxon>
        <taxon>Rhodobacterales</taxon>
        <taxon>Roseobacteraceae</taxon>
        <taxon>Jannaschia</taxon>
    </lineage>
</organism>
<protein>
    <submittedName>
        <fullName evidence="2">Uncharacterized protein</fullName>
    </submittedName>
</protein>
<name>A0A0M7BED2_9RHOB</name>
<accession>A0A0M7BED2</accession>
<feature type="region of interest" description="Disordered" evidence="1">
    <location>
        <begin position="70"/>
        <end position="95"/>
    </location>
</feature>
<dbReference type="RefSeq" id="WP_055664260.1">
    <property type="nucleotide sequence ID" value="NZ_CYPR01000196.1"/>
</dbReference>
<dbReference type="Proteomes" id="UP000049455">
    <property type="component" value="Unassembled WGS sequence"/>
</dbReference>